<keyword evidence="2" id="KW-1185">Reference proteome</keyword>
<proteinExistence type="predicted"/>
<accession>A0AAV1JPT5</accession>
<sequence>MVGYRAVRFNSLEETIGLIQSEVLWDEKARSYIELRHKCAIVRALNTRIVRRTSLTRSLVDLNTAHLAL</sequence>
<name>A0AAV1JPT5_9NEOP</name>
<dbReference type="EMBL" id="CAVLEF010000132">
    <property type="protein sequence ID" value="CAK1551495.1"/>
    <property type="molecule type" value="Genomic_DNA"/>
</dbReference>
<dbReference type="AlphaFoldDB" id="A0AAV1JPT5"/>
<evidence type="ECO:0000313" key="1">
    <source>
        <dbReference type="EMBL" id="CAK1551495.1"/>
    </source>
</evidence>
<comment type="caution">
    <text evidence="1">The sequence shown here is derived from an EMBL/GenBank/DDBJ whole genome shotgun (WGS) entry which is preliminary data.</text>
</comment>
<protein>
    <submittedName>
        <fullName evidence="1">Uncharacterized protein</fullName>
    </submittedName>
</protein>
<reference evidence="1 2" key="1">
    <citation type="submission" date="2023-11" db="EMBL/GenBank/DDBJ databases">
        <authorList>
            <person name="Okamura Y."/>
        </authorList>
    </citation>
    <scope>NUCLEOTIDE SEQUENCE [LARGE SCALE GENOMIC DNA]</scope>
</reference>
<evidence type="ECO:0000313" key="2">
    <source>
        <dbReference type="Proteomes" id="UP001497472"/>
    </source>
</evidence>
<gene>
    <name evidence="1" type="ORF">LNINA_LOCUS10628</name>
</gene>
<organism evidence="1 2">
    <name type="scientific">Leptosia nina</name>
    <dbReference type="NCBI Taxonomy" id="320188"/>
    <lineage>
        <taxon>Eukaryota</taxon>
        <taxon>Metazoa</taxon>
        <taxon>Ecdysozoa</taxon>
        <taxon>Arthropoda</taxon>
        <taxon>Hexapoda</taxon>
        <taxon>Insecta</taxon>
        <taxon>Pterygota</taxon>
        <taxon>Neoptera</taxon>
        <taxon>Endopterygota</taxon>
        <taxon>Lepidoptera</taxon>
        <taxon>Glossata</taxon>
        <taxon>Ditrysia</taxon>
        <taxon>Papilionoidea</taxon>
        <taxon>Pieridae</taxon>
        <taxon>Pierinae</taxon>
        <taxon>Leptosia</taxon>
    </lineage>
</organism>
<dbReference type="Proteomes" id="UP001497472">
    <property type="component" value="Unassembled WGS sequence"/>
</dbReference>